<dbReference type="Proteomes" id="UP000269412">
    <property type="component" value="Unassembled WGS sequence"/>
</dbReference>
<keyword evidence="11" id="KW-1185">Reference proteome</keyword>
<evidence type="ECO:0000256" key="3">
    <source>
        <dbReference type="ARBA" id="ARBA00012662"/>
    </source>
</evidence>
<evidence type="ECO:0000313" key="11">
    <source>
        <dbReference type="Proteomes" id="UP000269412"/>
    </source>
</evidence>
<evidence type="ECO:0000313" key="10">
    <source>
        <dbReference type="EMBL" id="RKR07987.1"/>
    </source>
</evidence>
<dbReference type="SMART" id="SM00812">
    <property type="entry name" value="Alpha_L_fucos"/>
    <property type="match status" value="1"/>
</dbReference>
<evidence type="ECO:0000259" key="8">
    <source>
        <dbReference type="Pfam" id="PF01120"/>
    </source>
</evidence>
<gene>
    <name evidence="10" type="ORF">CLV91_2752</name>
</gene>
<feature type="domain" description="Glycoside hydrolase family 29 N-terminal" evidence="8">
    <location>
        <begin position="48"/>
        <end position="418"/>
    </location>
</feature>
<reference evidence="10 11" key="1">
    <citation type="submission" date="2018-10" db="EMBL/GenBank/DDBJ databases">
        <title>Genomic Encyclopedia of Archaeal and Bacterial Type Strains, Phase II (KMG-II): from individual species to whole genera.</title>
        <authorList>
            <person name="Goeker M."/>
        </authorList>
    </citation>
    <scope>NUCLEOTIDE SEQUENCE [LARGE SCALE GENOMIC DNA]</scope>
    <source>
        <strain evidence="10 11">DSM 25230</strain>
    </source>
</reference>
<dbReference type="PANTHER" id="PTHR10030:SF37">
    <property type="entry name" value="ALPHA-L-FUCOSIDASE-RELATED"/>
    <property type="match status" value="1"/>
</dbReference>
<feature type="chain" id="PRO_5019832816" description="alpha-L-fucosidase" evidence="7">
    <location>
        <begin position="30"/>
        <end position="541"/>
    </location>
</feature>
<dbReference type="InterPro" id="IPR016286">
    <property type="entry name" value="FUC_metazoa-typ"/>
</dbReference>
<dbReference type="PRINTS" id="PR00741">
    <property type="entry name" value="GLHYDRLASE29"/>
</dbReference>
<dbReference type="Gene3D" id="3.20.20.80">
    <property type="entry name" value="Glycosidases"/>
    <property type="match status" value="1"/>
</dbReference>
<evidence type="ECO:0000256" key="6">
    <source>
        <dbReference type="ARBA" id="ARBA00023295"/>
    </source>
</evidence>
<feature type="domain" description="Alpha-L-fucosidase C-terminal" evidence="9">
    <location>
        <begin position="452"/>
        <end position="535"/>
    </location>
</feature>
<dbReference type="InterPro" id="IPR031919">
    <property type="entry name" value="Fucosidase_C"/>
</dbReference>
<dbReference type="InterPro" id="IPR017853">
    <property type="entry name" value="GH"/>
</dbReference>
<dbReference type="InterPro" id="IPR013780">
    <property type="entry name" value="Glyco_hydro_b"/>
</dbReference>
<comment type="caution">
    <text evidence="10">The sequence shown here is derived from an EMBL/GenBank/DDBJ whole genome shotgun (WGS) entry which is preliminary data.</text>
</comment>
<keyword evidence="5" id="KW-0378">Hydrolase</keyword>
<comment type="similarity">
    <text evidence="2">Belongs to the glycosyl hydrolase 29 family.</text>
</comment>
<dbReference type="GO" id="GO:0004560">
    <property type="term" value="F:alpha-L-fucosidase activity"/>
    <property type="evidence" value="ECO:0007669"/>
    <property type="project" value="InterPro"/>
</dbReference>
<dbReference type="Pfam" id="PF16757">
    <property type="entry name" value="Fucosidase_C"/>
    <property type="match status" value="1"/>
</dbReference>
<dbReference type="PIRSF" id="PIRSF001092">
    <property type="entry name" value="Alpha-L-fucosidase"/>
    <property type="match status" value="1"/>
</dbReference>
<dbReference type="EC" id="3.2.1.51" evidence="3"/>
<sequence>MSNMQFNRNKLIIRFSLVASVLIGNYAIAQNKLAKKENASEVDHIEEAKKAGGVFKEEWASIAKHTVPEWFRDAKFGIFTCIGPATLATQNRTTEWYGFSMYDTKNVSWTNTPRGKEEPSSAFKMHEELFGGNQNEVGYKDIIKQFKPAKFNAEEWADLFHKAGAKFTGPIGVFHDNYLNWDSDVSRWNSKDMAGVDITGDLEKAIRKKDMKFLITYHHAYTWYWYYHSFAFDGGNPANQDLYGKPHAFSSAPDSFEPYPDAEFEQRWFNILEESALKYKPDLFWFDMGLELLSDDIRKKAFARLLNLAENRGQDIGMAYKIKFDVCIPPSAGILDYEKGRSTGLRPDPWLSDTPLGGWFYNTRPSRSPEAIVEILCDIVSKNGCLLLDVSPKADGTIPEDQKKTLLGIGEWLNTNGEAIYNTRPWVIDGEGPTTLKKDGHFNENWEAIYTEKDIRFTRSKDNNTLYVIVLDKPTTNKVVVKTMSTVNPYLDREIDAITLIGNENNEVKWKRGLEGLQLSFPDKAKGDHVWCYKINLKPKK</sequence>
<name>A0A495DWL1_9FLAO</name>
<evidence type="ECO:0000259" key="9">
    <source>
        <dbReference type="Pfam" id="PF16757"/>
    </source>
</evidence>
<organism evidence="10 11">
    <name type="scientific">Maribacter vaceletii</name>
    <dbReference type="NCBI Taxonomy" id="1206816"/>
    <lineage>
        <taxon>Bacteria</taxon>
        <taxon>Pseudomonadati</taxon>
        <taxon>Bacteroidota</taxon>
        <taxon>Flavobacteriia</taxon>
        <taxon>Flavobacteriales</taxon>
        <taxon>Flavobacteriaceae</taxon>
        <taxon>Maribacter</taxon>
    </lineage>
</organism>
<dbReference type="SUPFAM" id="SSF51445">
    <property type="entry name" value="(Trans)glycosidases"/>
    <property type="match status" value="1"/>
</dbReference>
<dbReference type="PANTHER" id="PTHR10030">
    <property type="entry name" value="ALPHA-L-FUCOSIDASE"/>
    <property type="match status" value="1"/>
</dbReference>
<feature type="signal peptide" evidence="7">
    <location>
        <begin position="1"/>
        <end position="29"/>
    </location>
</feature>
<dbReference type="InterPro" id="IPR000933">
    <property type="entry name" value="Glyco_hydro_29"/>
</dbReference>
<comment type="function">
    <text evidence="1">Alpha-L-fucosidase is responsible for hydrolyzing the alpha-1,6-linked fucose joined to the reducing-end N-acetylglucosamine of the carbohydrate moieties of glycoproteins.</text>
</comment>
<accession>A0A495DWL1</accession>
<dbReference type="Pfam" id="PF01120">
    <property type="entry name" value="Alpha_L_fucos"/>
    <property type="match status" value="1"/>
</dbReference>
<keyword evidence="6" id="KW-0326">Glycosidase</keyword>
<dbReference type="EMBL" id="RBIQ01000010">
    <property type="protein sequence ID" value="RKR07987.1"/>
    <property type="molecule type" value="Genomic_DNA"/>
</dbReference>
<proteinExistence type="inferred from homology"/>
<dbReference type="GO" id="GO:0006004">
    <property type="term" value="P:fucose metabolic process"/>
    <property type="evidence" value="ECO:0007669"/>
    <property type="project" value="InterPro"/>
</dbReference>
<dbReference type="InterPro" id="IPR057739">
    <property type="entry name" value="Glyco_hydro_29_N"/>
</dbReference>
<dbReference type="GO" id="GO:0005764">
    <property type="term" value="C:lysosome"/>
    <property type="evidence" value="ECO:0007669"/>
    <property type="project" value="TreeGrafter"/>
</dbReference>
<dbReference type="Gene3D" id="2.60.40.1180">
    <property type="entry name" value="Golgi alpha-mannosidase II"/>
    <property type="match status" value="1"/>
</dbReference>
<evidence type="ECO:0000256" key="7">
    <source>
        <dbReference type="SAM" id="SignalP"/>
    </source>
</evidence>
<keyword evidence="4 7" id="KW-0732">Signal</keyword>
<dbReference type="GO" id="GO:0016139">
    <property type="term" value="P:glycoside catabolic process"/>
    <property type="evidence" value="ECO:0007669"/>
    <property type="project" value="TreeGrafter"/>
</dbReference>
<evidence type="ECO:0000256" key="2">
    <source>
        <dbReference type="ARBA" id="ARBA00007951"/>
    </source>
</evidence>
<protein>
    <recommendedName>
        <fullName evidence="3">alpha-L-fucosidase</fullName>
        <ecNumber evidence="3">3.2.1.51</ecNumber>
    </recommendedName>
</protein>
<dbReference type="AlphaFoldDB" id="A0A495DWL1"/>
<evidence type="ECO:0000256" key="5">
    <source>
        <dbReference type="ARBA" id="ARBA00022801"/>
    </source>
</evidence>
<evidence type="ECO:0000256" key="1">
    <source>
        <dbReference type="ARBA" id="ARBA00004071"/>
    </source>
</evidence>
<evidence type="ECO:0000256" key="4">
    <source>
        <dbReference type="ARBA" id="ARBA00022729"/>
    </source>
</evidence>
<dbReference type="RefSeq" id="WP_245987192.1">
    <property type="nucleotide sequence ID" value="NZ_RBIQ01000010.1"/>
</dbReference>